<evidence type="ECO:0000313" key="3">
    <source>
        <dbReference type="Proteomes" id="UP000646484"/>
    </source>
</evidence>
<dbReference type="EMBL" id="JACOOH010000003">
    <property type="protein sequence ID" value="MBC5621076.1"/>
    <property type="molecule type" value="Genomic_DNA"/>
</dbReference>
<reference evidence="2 3" key="1">
    <citation type="submission" date="2020-08" db="EMBL/GenBank/DDBJ databases">
        <title>Genome public.</title>
        <authorList>
            <person name="Liu C."/>
            <person name="Sun Q."/>
        </authorList>
    </citation>
    <scope>NUCLEOTIDE SEQUENCE [LARGE SCALE GENOMIC DNA]</scope>
    <source>
        <strain evidence="2 3">NSJ-56</strain>
    </source>
</reference>
<keyword evidence="1" id="KW-0732">Signal</keyword>
<comment type="caution">
    <text evidence="2">The sequence shown here is derived from an EMBL/GenBank/DDBJ whole genome shotgun (WGS) entry which is preliminary data.</text>
</comment>
<dbReference type="PROSITE" id="PS51257">
    <property type="entry name" value="PROKAR_LIPOPROTEIN"/>
    <property type="match status" value="1"/>
</dbReference>
<name>A0ABR7CZI1_9BACT</name>
<feature type="signal peptide" evidence="1">
    <location>
        <begin position="1"/>
        <end position="18"/>
    </location>
</feature>
<accession>A0ABR7CZI1</accession>
<evidence type="ECO:0008006" key="4">
    <source>
        <dbReference type="Google" id="ProtNLM"/>
    </source>
</evidence>
<sequence length="380" mass="44151">MLKTQIYWILLLSLLGLASCGDDDNIGFVEKFDLQQFDFPQGDNPWDKEIEQIAKDWGMYIIYKDVDSTHLNKMWTSPIYYDPIYVCKTPSDEDVQVYLELVKTWLLGSLDKNKDSDRKQLPFYLYLVNDLNDGNPRSQTYGKKHIQFKKDGLDYWSLSFTGEELEAGLTSEIIHNVACSFSYPGLKVRFSSGEYEIPDEFAVMSDYESRIGIRYYSLEQFKIDNPWAPDSYYTEDVMVHPNEKDPENAFQRRGFAPEIGEDFKPVTVVGWSKTYGAPTWMPWIVKIIETPYGSFEDDRNPGPVAETVKERVLLDFMNMVRLAMTYPETQIREDFPLDAEDPLEQAGNQIINDKYDLVVKYMKDTYNVDLPKYADILDGE</sequence>
<dbReference type="RefSeq" id="WP_186975691.1">
    <property type="nucleotide sequence ID" value="NZ_JACOOH010000003.1"/>
</dbReference>
<feature type="chain" id="PRO_5047484505" description="Lipoprotein" evidence="1">
    <location>
        <begin position="19"/>
        <end position="380"/>
    </location>
</feature>
<evidence type="ECO:0000313" key="2">
    <source>
        <dbReference type="EMBL" id="MBC5621076.1"/>
    </source>
</evidence>
<dbReference type="Proteomes" id="UP000646484">
    <property type="component" value="Unassembled WGS sequence"/>
</dbReference>
<dbReference type="Gene3D" id="3.40.390.70">
    <property type="match status" value="1"/>
</dbReference>
<gene>
    <name evidence="2" type="ORF">H8S64_08200</name>
</gene>
<proteinExistence type="predicted"/>
<protein>
    <recommendedName>
        <fullName evidence="4">Lipoprotein</fullName>
    </recommendedName>
</protein>
<evidence type="ECO:0000256" key="1">
    <source>
        <dbReference type="SAM" id="SignalP"/>
    </source>
</evidence>
<keyword evidence="3" id="KW-1185">Reference proteome</keyword>
<organism evidence="2 3">
    <name type="scientific">Butyricimonas hominis</name>
    <dbReference type="NCBI Taxonomy" id="2763032"/>
    <lineage>
        <taxon>Bacteria</taxon>
        <taxon>Pseudomonadati</taxon>
        <taxon>Bacteroidota</taxon>
        <taxon>Bacteroidia</taxon>
        <taxon>Bacteroidales</taxon>
        <taxon>Odoribacteraceae</taxon>
        <taxon>Butyricimonas</taxon>
    </lineage>
</organism>